<evidence type="ECO:0000256" key="3">
    <source>
        <dbReference type="ARBA" id="ARBA00023326"/>
    </source>
</evidence>
<dbReference type="EC" id="3.2.1.2" evidence="4"/>
<comment type="caution">
    <text evidence="5">The sequence shown here is derived from an EMBL/GenBank/DDBJ whole genome shotgun (WGS) entry which is preliminary data.</text>
</comment>
<comment type="catalytic activity">
    <reaction evidence="4">
        <text>Hydrolysis of (1-&gt;4)-alpha-D-glucosidic linkages in polysaccharides so as to remove successive maltose units from the non-reducing ends of the chains.</text>
        <dbReference type="EC" id="3.2.1.2"/>
    </reaction>
</comment>
<keyword evidence="2 4" id="KW-0119">Carbohydrate metabolism</keyword>
<gene>
    <name evidence="5" type="ORF">CCACVL1_07090</name>
</gene>
<dbReference type="InterPro" id="IPR017853">
    <property type="entry name" value="GH"/>
</dbReference>
<dbReference type="PANTHER" id="PTHR31352:SF37">
    <property type="entry name" value="INACTIVE BETA-AMYLASE 4, CHLOROPLASTIC"/>
    <property type="match status" value="1"/>
</dbReference>
<sequence>MAESLNEVTKGRKMLAVITVFYHGWYQTVSHPVELTAGYYNTALRDGYDPVLSMLSRHRAVLHILNASERLDKGITAPAERMACTD</sequence>
<evidence type="ECO:0000256" key="1">
    <source>
        <dbReference type="ARBA" id="ARBA00005652"/>
    </source>
</evidence>
<dbReference type="STRING" id="210143.A0A1R3J9J5"/>
<dbReference type="Gramene" id="OMO91502">
    <property type="protein sequence ID" value="OMO91502"/>
    <property type="gene ID" value="CCACVL1_07090"/>
</dbReference>
<comment type="similarity">
    <text evidence="1 4">Belongs to the glycosyl hydrolase 14 family.</text>
</comment>
<dbReference type="SUPFAM" id="SSF51445">
    <property type="entry name" value="(Trans)glycosidases"/>
    <property type="match status" value="1"/>
</dbReference>
<dbReference type="Proteomes" id="UP000188268">
    <property type="component" value="Unassembled WGS sequence"/>
</dbReference>
<evidence type="ECO:0000313" key="6">
    <source>
        <dbReference type="Proteomes" id="UP000188268"/>
    </source>
</evidence>
<keyword evidence="3 4" id="KW-0624">Polysaccharide degradation</keyword>
<dbReference type="OrthoDB" id="1660156at2759"/>
<dbReference type="Gene3D" id="3.20.20.80">
    <property type="entry name" value="Glycosidases"/>
    <property type="match status" value="1"/>
</dbReference>
<protein>
    <recommendedName>
        <fullName evidence="4">Beta-amylase</fullName>
        <ecNumber evidence="4">3.2.1.2</ecNumber>
    </recommendedName>
</protein>
<proteinExistence type="inferred from homology"/>
<organism evidence="5 6">
    <name type="scientific">Corchorus capsularis</name>
    <name type="common">Jute</name>
    <dbReference type="NCBI Taxonomy" id="210143"/>
    <lineage>
        <taxon>Eukaryota</taxon>
        <taxon>Viridiplantae</taxon>
        <taxon>Streptophyta</taxon>
        <taxon>Embryophyta</taxon>
        <taxon>Tracheophyta</taxon>
        <taxon>Spermatophyta</taxon>
        <taxon>Magnoliopsida</taxon>
        <taxon>eudicotyledons</taxon>
        <taxon>Gunneridae</taxon>
        <taxon>Pentapetalae</taxon>
        <taxon>rosids</taxon>
        <taxon>malvids</taxon>
        <taxon>Malvales</taxon>
        <taxon>Malvaceae</taxon>
        <taxon>Grewioideae</taxon>
        <taxon>Apeibeae</taxon>
        <taxon>Corchorus</taxon>
    </lineage>
</organism>
<keyword evidence="4 5" id="KW-0378">Hydrolase</keyword>
<reference evidence="5 6" key="1">
    <citation type="submission" date="2013-09" db="EMBL/GenBank/DDBJ databases">
        <title>Corchorus capsularis genome sequencing.</title>
        <authorList>
            <person name="Alam M."/>
            <person name="Haque M.S."/>
            <person name="Islam M.S."/>
            <person name="Emdad E.M."/>
            <person name="Islam M.M."/>
            <person name="Ahmed B."/>
            <person name="Halim A."/>
            <person name="Hossen Q.M.M."/>
            <person name="Hossain M.Z."/>
            <person name="Ahmed R."/>
            <person name="Khan M.M."/>
            <person name="Islam R."/>
            <person name="Rashid M.M."/>
            <person name="Khan S.A."/>
            <person name="Rahman M.S."/>
            <person name="Alam M."/>
        </authorList>
    </citation>
    <scope>NUCLEOTIDE SEQUENCE [LARGE SCALE GENOMIC DNA]</scope>
    <source>
        <strain evidence="6">cv. CVL-1</strain>
        <tissue evidence="5">Whole seedling</tissue>
    </source>
</reference>
<evidence type="ECO:0000313" key="5">
    <source>
        <dbReference type="EMBL" id="OMO91502.1"/>
    </source>
</evidence>
<keyword evidence="4" id="KW-0326">Glycosidase</keyword>
<dbReference type="AlphaFoldDB" id="A0A1R3J9J5"/>
<dbReference type="Pfam" id="PF01373">
    <property type="entry name" value="Glyco_hydro_14"/>
    <property type="match status" value="1"/>
</dbReference>
<evidence type="ECO:0000256" key="4">
    <source>
        <dbReference type="RuleBase" id="RU000509"/>
    </source>
</evidence>
<dbReference type="InterPro" id="IPR001554">
    <property type="entry name" value="Glyco_hydro_14"/>
</dbReference>
<dbReference type="GO" id="GO:0000272">
    <property type="term" value="P:polysaccharide catabolic process"/>
    <property type="evidence" value="ECO:0007669"/>
    <property type="project" value="UniProtKB-KW"/>
</dbReference>
<accession>A0A1R3J9J5</accession>
<evidence type="ECO:0000256" key="2">
    <source>
        <dbReference type="ARBA" id="ARBA00023277"/>
    </source>
</evidence>
<dbReference type="PRINTS" id="PR00750">
    <property type="entry name" value="BETAAMYLASE"/>
</dbReference>
<dbReference type="PANTHER" id="PTHR31352">
    <property type="entry name" value="BETA-AMYLASE 1, CHLOROPLASTIC"/>
    <property type="match status" value="1"/>
</dbReference>
<keyword evidence="6" id="KW-1185">Reference proteome</keyword>
<name>A0A1R3J9J5_COCAP</name>
<dbReference type="EMBL" id="AWWV01008314">
    <property type="protein sequence ID" value="OMO91502.1"/>
    <property type="molecule type" value="Genomic_DNA"/>
</dbReference>
<dbReference type="GO" id="GO:0016161">
    <property type="term" value="F:beta-amylase activity"/>
    <property type="evidence" value="ECO:0007669"/>
    <property type="project" value="InterPro"/>
</dbReference>